<organism evidence="1">
    <name type="scientific">marine sediment metagenome</name>
    <dbReference type="NCBI Taxonomy" id="412755"/>
    <lineage>
        <taxon>unclassified sequences</taxon>
        <taxon>metagenomes</taxon>
        <taxon>ecological metagenomes</taxon>
    </lineage>
</organism>
<proteinExistence type="predicted"/>
<gene>
    <name evidence="1" type="ORF">LCGC14_2683300</name>
</gene>
<sequence length="77" mass="9436">MKAKPHREICSLCYEISRVGFWVPDDIWKVAIHRHFQNSIICLRCFTRLADEKSVEWDKEIKFYPVSWIKHTNRDWK</sequence>
<dbReference type="EMBL" id="LAZR01047366">
    <property type="protein sequence ID" value="KKK94391.1"/>
    <property type="molecule type" value="Genomic_DNA"/>
</dbReference>
<name>A0A0F9CCF9_9ZZZZ</name>
<protein>
    <submittedName>
        <fullName evidence="1">Uncharacterized protein</fullName>
    </submittedName>
</protein>
<comment type="caution">
    <text evidence="1">The sequence shown here is derived from an EMBL/GenBank/DDBJ whole genome shotgun (WGS) entry which is preliminary data.</text>
</comment>
<accession>A0A0F9CCF9</accession>
<reference evidence="1" key="1">
    <citation type="journal article" date="2015" name="Nature">
        <title>Complex archaea that bridge the gap between prokaryotes and eukaryotes.</title>
        <authorList>
            <person name="Spang A."/>
            <person name="Saw J.H."/>
            <person name="Jorgensen S.L."/>
            <person name="Zaremba-Niedzwiedzka K."/>
            <person name="Martijn J."/>
            <person name="Lind A.E."/>
            <person name="van Eijk R."/>
            <person name="Schleper C."/>
            <person name="Guy L."/>
            <person name="Ettema T.J."/>
        </authorList>
    </citation>
    <scope>NUCLEOTIDE SEQUENCE</scope>
</reference>
<dbReference type="AlphaFoldDB" id="A0A0F9CCF9"/>
<evidence type="ECO:0000313" key="1">
    <source>
        <dbReference type="EMBL" id="KKK94391.1"/>
    </source>
</evidence>